<dbReference type="EMBL" id="CAUOFW020001425">
    <property type="protein sequence ID" value="CAK9144857.1"/>
    <property type="molecule type" value="Genomic_DNA"/>
</dbReference>
<proteinExistence type="predicted"/>
<evidence type="ECO:0000313" key="1">
    <source>
        <dbReference type="EMBL" id="CAK9144857.1"/>
    </source>
</evidence>
<sequence>MSGEKFGEEGFMNGVQGENPLMERRRVAQGSAGVDGVNGASRKEIQQFSASAQVLGDARAAQAGDAKAA</sequence>
<dbReference type="Proteomes" id="UP001642360">
    <property type="component" value="Unassembled WGS sequence"/>
</dbReference>
<dbReference type="AlphaFoldDB" id="A0ABC8RKD3"/>
<organism evidence="1 2">
    <name type="scientific">Ilex paraguariensis</name>
    <name type="common">yerba mate</name>
    <dbReference type="NCBI Taxonomy" id="185542"/>
    <lineage>
        <taxon>Eukaryota</taxon>
        <taxon>Viridiplantae</taxon>
        <taxon>Streptophyta</taxon>
        <taxon>Embryophyta</taxon>
        <taxon>Tracheophyta</taxon>
        <taxon>Spermatophyta</taxon>
        <taxon>Magnoliopsida</taxon>
        <taxon>eudicotyledons</taxon>
        <taxon>Gunneridae</taxon>
        <taxon>Pentapetalae</taxon>
        <taxon>asterids</taxon>
        <taxon>campanulids</taxon>
        <taxon>Aquifoliales</taxon>
        <taxon>Aquifoliaceae</taxon>
        <taxon>Ilex</taxon>
    </lineage>
</organism>
<evidence type="ECO:0008006" key="3">
    <source>
        <dbReference type="Google" id="ProtNLM"/>
    </source>
</evidence>
<comment type="caution">
    <text evidence="1">The sequence shown here is derived from an EMBL/GenBank/DDBJ whole genome shotgun (WGS) entry which is preliminary data.</text>
</comment>
<reference evidence="1 2" key="1">
    <citation type="submission" date="2024-02" db="EMBL/GenBank/DDBJ databases">
        <authorList>
            <person name="Vignale AGUSTIN F."/>
            <person name="Sosa J E."/>
            <person name="Modenutti C."/>
        </authorList>
    </citation>
    <scope>NUCLEOTIDE SEQUENCE [LARGE SCALE GENOMIC DNA]</scope>
</reference>
<protein>
    <recommendedName>
        <fullName evidence="3">SMP domain-containing protein</fullName>
    </recommendedName>
</protein>
<accession>A0ABC8RKD3</accession>
<evidence type="ECO:0000313" key="2">
    <source>
        <dbReference type="Proteomes" id="UP001642360"/>
    </source>
</evidence>
<keyword evidence="2" id="KW-1185">Reference proteome</keyword>
<gene>
    <name evidence="1" type="ORF">ILEXP_LOCUS12630</name>
</gene>
<name>A0ABC8RKD3_9AQUA</name>